<evidence type="ECO:0000256" key="8">
    <source>
        <dbReference type="ARBA" id="ARBA00022989"/>
    </source>
</evidence>
<keyword evidence="4" id="KW-1003">Cell membrane</keyword>
<evidence type="ECO:0000256" key="3">
    <source>
        <dbReference type="ARBA" id="ARBA00022448"/>
    </source>
</evidence>
<dbReference type="InterPro" id="IPR037682">
    <property type="entry name" value="TonB_C"/>
</dbReference>
<dbReference type="GO" id="GO:0031992">
    <property type="term" value="F:energy transducer activity"/>
    <property type="evidence" value="ECO:0007669"/>
    <property type="project" value="TreeGrafter"/>
</dbReference>
<organism evidence="11 12">
    <name type="scientific">Adhaeribacter soli</name>
    <dbReference type="NCBI Taxonomy" id="2607655"/>
    <lineage>
        <taxon>Bacteria</taxon>
        <taxon>Pseudomonadati</taxon>
        <taxon>Bacteroidota</taxon>
        <taxon>Cytophagia</taxon>
        <taxon>Cytophagales</taxon>
        <taxon>Hymenobacteraceae</taxon>
        <taxon>Adhaeribacter</taxon>
    </lineage>
</organism>
<evidence type="ECO:0000256" key="2">
    <source>
        <dbReference type="ARBA" id="ARBA00006555"/>
    </source>
</evidence>
<keyword evidence="9" id="KW-0472">Membrane</keyword>
<evidence type="ECO:0000313" key="11">
    <source>
        <dbReference type="EMBL" id="KAA9327327.1"/>
    </source>
</evidence>
<keyword evidence="8" id="KW-1133">Transmembrane helix</keyword>
<gene>
    <name evidence="11" type="ORF">F0P94_15530</name>
</gene>
<sequence length="257" mass="29229">MANHSENFLKPSLSFNCPKDWNKMSPCAQGRFCGSCQKTVVDFTQKTDAEIREILAKQEGKVCGRFYEYQLEQPVQNRFSFRRVFSSVFVLLGLSFLSKEADAQTNKSITSKPPNNSCKSNQPPALLGFVTPVIKKSSENNFNSEKVYDFVETMPEFKEGGATGLKIFFDQKINYSQILLTYQGTVIIQFIVDENGKVKEPVILKGLNTYADKEALRLANLLKFNPGIQNGKRVKVRYILPIQFSRKTSNPSYFWNP</sequence>
<comment type="similarity">
    <text evidence="2">Belongs to the TonB family.</text>
</comment>
<evidence type="ECO:0000256" key="1">
    <source>
        <dbReference type="ARBA" id="ARBA00004383"/>
    </source>
</evidence>
<dbReference type="Gene3D" id="3.30.1150.10">
    <property type="match status" value="1"/>
</dbReference>
<evidence type="ECO:0000313" key="12">
    <source>
        <dbReference type="Proteomes" id="UP000326570"/>
    </source>
</evidence>
<dbReference type="PANTHER" id="PTHR33446">
    <property type="entry name" value="PROTEIN TONB-RELATED"/>
    <property type="match status" value="1"/>
</dbReference>
<dbReference type="SUPFAM" id="SSF74653">
    <property type="entry name" value="TolA/TonB C-terminal domain"/>
    <property type="match status" value="1"/>
</dbReference>
<dbReference type="GO" id="GO:0055085">
    <property type="term" value="P:transmembrane transport"/>
    <property type="evidence" value="ECO:0007669"/>
    <property type="project" value="InterPro"/>
</dbReference>
<evidence type="ECO:0000256" key="4">
    <source>
        <dbReference type="ARBA" id="ARBA00022475"/>
    </source>
</evidence>
<dbReference type="EMBL" id="VTWT01000009">
    <property type="protein sequence ID" value="KAA9327327.1"/>
    <property type="molecule type" value="Genomic_DNA"/>
</dbReference>
<comment type="subcellular location">
    <subcellularLocation>
        <location evidence="1">Cell inner membrane</location>
        <topology evidence="1">Single-pass membrane protein</topology>
        <orientation evidence="1">Periplasmic side</orientation>
    </subcellularLocation>
</comment>
<evidence type="ECO:0000256" key="6">
    <source>
        <dbReference type="ARBA" id="ARBA00022692"/>
    </source>
</evidence>
<feature type="domain" description="TonB C-terminal" evidence="10">
    <location>
        <begin position="182"/>
        <end position="244"/>
    </location>
</feature>
<name>A0A5N1ILI7_9BACT</name>
<keyword evidence="5" id="KW-0997">Cell inner membrane</keyword>
<keyword evidence="7" id="KW-0653">Protein transport</keyword>
<dbReference type="GO" id="GO:0015031">
    <property type="term" value="P:protein transport"/>
    <property type="evidence" value="ECO:0007669"/>
    <property type="project" value="UniProtKB-KW"/>
</dbReference>
<dbReference type="Proteomes" id="UP000326570">
    <property type="component" value="Unassembled WGS sequence"/>
</dbReference>
<keyword evidence="3" id="KW-0813">Transport</keyword>
<dbReference type="GO" id="GO:0098797">
    <property type="term" value="C:plasma membrane protein complex"/>
    <property type="evidence" value="ECO:0007669"/>
    <property type="project" value="TreeGrafter"/>
</dbReference>
<reference evidence="11 12" key="1">
    <citation type="submission" date="2019-09" db="EMBL/GenBank/DDBJ databases">
        <title>Genome sequence of Adhaeribacter sp. M2.</title>
        <authorList>
            <person name="Srinivasan S."/>
        </authorList>
    </citation>
    <scope>NUCLEOTIDE SEQUENCE [LARGE SCALE GENOMIC DNA]</scope>
    <source>
        <strain evidence="11 12">M2</strain>
    </source>
</reference>
<dbReference type="AlphaFoldDB" id="A0A5N1ILI7"/>
<keyword evidence="12" id="KW-1185">Reference proteome</keyword>
<dbReference type="Pfam" id="PF03544">
    <property type="entry name" value="TonB_C"/>
    <property type="match status" value="1"/>
</dbReference>
<dbReference type="RefSeq" id="WP_150904831.1">
    <property type="nucleotide sequence ID" value="NZ_VTWT01000009.1"/>
</dbReference>
<dbReference type="InterPro" id="IPR006260">
    <property type="entry name" value="TonB/TolA_C"/>
</dbReference>
<dbReference type="InterPro" id="IPR051045">
    <property type="entry name" value="TonB-dependent_transducer"/>
</dbReference>
<evidence type="ECO:0000259" key="10">
    <source>
        <dbReference type="Pfam" id="PF03544"/>
    </source>
</evidence>
<dbReference type="PANTHER" id="PTHR33446:SF2">
    <property type="entry name" value="PROTEIN TONB"/>
    <property type="match status" value="1"/>
</dbReference>
<protein>
    <submittedName>
        <fullName evidence="11">Energy transducer TonB</fullName>
    </submittedName>
</protein>
<evidence type="ECO:0000256" key="9">
    <source>
        <dbReference type="ARBA" id="ARBA00023136"/>
    </source>
</evidence>
<dbReference type="NCBIfam" id="TIGR01352">
    <property type="entry name" value="tonB_Cterm"/>
    <property type="match status" value="1"/>
</dbReference>
<comment type="caution">
    <text evidence="11">The sequence shown here is derived from an EMBL/GenBank/DDBJ whole genome shotgun (WGS) entry which is preliminary data.</text>
</comment>
<evidence type="ECO:0000256" key="7">
    <source>
        <dbReference type="ARBA" id="ARBA00022927"/>
    </source>
</evidence>
<accession>A0A5N1ILI7</accession>
<proteinExistence type="inferred from homology"/>
<keyword evidence="6" id="KW-0812">Transmembrane</keyword>
<evidence type="ECO:0000256" key="5">
    <source>
        <dbReference type="ARBA" id="ARBA00022519"/>
    </source>
</evidence>